<dbReference type="EMBL" id="JANBPW010002476">
    <property type="protein sequence ID" value="KAJ1940678.1"/>
    <property type="molecule type" value="Genomic_DNA"/>
</dbReference>
<keyword evidence="2" id="KW-1185">Reference proteome</keyword>
<evidence type="ECO:0000313" key="2">
    <source>
        <dbReference type="Proteomes" id="UP001150603"/>
    </source>
</evidence>
<gene>
    <name evidence="1" type="primary">MACROD2</name>
    <name evidence="1" type="ORF">FBU59_003738</name>
</gene>
<reference evidence="1" key="1">
    <citation type="submission" date="2022-07" db="EMBL/GenBank/DDBJ databases">
        <title>Phylogenomic reconstructions and comparative analyses of Kickxellomycotina fungi.</title>
        <authorList>
            <person name="Reynolds N.K."/>
            <person name="Stajich J.E."/>
            <person name="Barry K."/>
            <person name="Grigoriev I.V."/>
            <person name="Crous P."/>
            <person name="Smith M.E."/>
        </authorList>
    </citation>
    <scope>NUCLEOTIDE SEQUENCE</scope>
    <source>
        <strain evidence="1">NRRL 5244</strain>
    </source>
</reference>
<protein>
    <submittedName>
        <fullName evidence="1">O-acetyl-ADP-ribose deacetylase macrod2</fullName>
    </submittedName>
</protein>
<comment type="caution">
    <text evidence="1">The sequence shown here is derived from an EMBL/GenBank/DDBJ whole genome shotgun (WGS) entry which is preliminary data.</text>
</comment>
<dbReference type="Proteomes" id="UP001150603">
    <property type="component" value="Unassembled WGS sequence"/>
</dbReference>
<sequence length="191" mass="20426">MSAVSISSIPTVASQLGKTTLGNKFLSLISIYRGDITKLSVDAIVNACDTKVLGGGGVDGAIHRAAGPQLLAECRTLNGCETGKAKITKGYRLPAEYVIQAVGPVGENAELLRSAYWESLEVAKKAGVRTIAFPCISTGVFGYPPEKACGVCVRAVEEWVKENPGMMERVVFCVFNDVSEQIYAREMKAFD</sequence>
<evidence type="ECO:0000313" key="1">
    <source>
        <dbReference type="EMBL" id="KAJ1940678.1"/>
    </source>
</evidence>
<proteinExistence type="predicted"/>
<organism evidence="1 2">
    <name type="scientific">Linderina macrospora</name>
    <dbReference type="NCBI Taxonomy" id="4868"/>
    <lineage>
        <taxon>Eukaryota</taxon>
        <taxon>Fungi</taxon>
        <taxon>Fungi incertae sedis</taxon>
        <taxon>Zoopagomycota</taxon>
        <taxon>Kickxellomycotina</taxon>
        <taxon>Kickxellomycetes</taxon>
        <taxon>Kickxellales</taxon>
        <taxon>Kickxellaceae</taxon>
        <taxon>Linderina</taxon>
    </lineage>
</organism>
<name>A0ACC1J7E0_9FUNG</name>
<accession>A0ACC1J7E0</accession>